<dbReference type="SUPFAM" id="SSF55031">
    <property type="entry name" value="Bacterial exopeptidase dimerisation domain"/>
    <property type="match status" value="1"/>
</dbReference>
<dbReference type="PIRSF" id="PIRSF005962">
    <property type="entry name" value="Pept_M20D_amidohydro"/>
    <property type="match status" value="1"/>
</dbReference>
<dbReference type="Pfam" id="PF07687">
    <property type="entry name" value="M20_dimer"/>
    <property type="match status" value="1"/>
</dbReference>
<feature type="binding site" evidence="2">
    <location>
        <position position="100"/>
    </location>
    <ligand>
        <name>Mn(2+)</name>
        <dbReference type="ChEBI" id="CHEBI:29035"/>
        <label>2</label>
    </ligand>
</feature>
<dbReference type="Pfam" id="PF01546">
    <property type="entry name" value="Peptidase_M20"/>
    <property type="match status" value="1"/>
</dbReference>
<comment type="cofactor">
    <cofactor evidence="2">
        <name>Mn(2+)</name>
        <dbReference type="ChEBI" id="CHEBI:29035"/>
    </cofactor>
    <text evidence="2">The Mn(2+) ion enhances activity.</text>
</comment>
<evidence type="ECO:0000313" key="5">
    <source>
        <dbReference type="Proteomes" id="UP000241158"/>
    </source>
</evidence>
<dbReference type="PANTHER" id="PTHR11014:SF63">
    <property type="entry name" value="METALLOPEPTIDASE, PUTATIVE (AFU_ORTHOLOGUE AFUA_6G09600)-RELATED"/>
    <property type="match status" value="1"/>
</dbReference>
<feature type="binding site" evidence="2">
    <location>
        <position position="354"/>
    </location>
    <ligand>
        <name>Mn(2+)</name>
        <dbReference type="ChEBI" id="CHEBI:29035"/>
        <label>2</label>
    </ligand>
</feature>
<dbReference type="GO" id="GO:0050118">
    <property type="term" value="F:N-acetyldiaminopimelate deacetylase activity"/>
    <property type="evidence" value="ECO:0007669"/>
    <property type="project" value="UniProtKB-ARBA"/>
</dbReference>
<dbReference type="GO" id="GO:0019877">
    <property type="term" value="P:diaminopimelate biosynthetic process"/>
    <property type="evidence" value="ECO:0007669"/>
    <property type="project" value="UniProtKB-ARBA"/>
</dbReference>
<dbReference type="FunFam" id="3.30.70.360:FF:000001">
    <property type="entry name" value="N-acetyldiaminopimelate deacetylase"/>
    <property type="match status" value="1"/>
</dbReference>
<dbReference type="GO" id="GO:0046872">
    <property type="term" value="F:metal ion binding"/>
    <property type="evidence" value="ECO:0007669"/>
    <property type="project" value="UniProtKB-KW"/>
</dbReference>
<dbReference type="InterPro" id="IPR011650">
    <property type="entry name" value="Peptidase_M20_dimer"/>
</dbReference>
<protein>
    <submittedName>
        <fullName evidence="4">Amidohydrolase</fullName>
    </submittedName>
</protein>
<evidence type="ECO:0000256" key="2">
    <source>
        <dbReference type="PIRSR" id="PIRSR005962-1"/>
    </source>
</evidence>
<keyword evidence="2" id="KW-0479">Metal-binding</keyword>
<evidence type="ECO:0000313" key="4">
    <source>
        <dbReference type="EMBL" id="PSH54657.1"/>
    </source>
</evidence>
<organism evidence="4 5">
    <name type="scientific">Phyllobacterium endophyticum</name>
    <dbReference type="NCBI Taxonomy" id="1149773"/>
    <lineage>
        <taxon>Bacteria</taxon>
        <taxon>Pseudomonadati</taxon>
        <taxon>Pseudomonadota</taxon>
        <taxon>Alphaproteobacteria</taxon>
        <taxon>Hyphomicrobiales</taxon>
        <taxon>Phyllobacteriaceae</taxon>
        <taxon>Phyllobacterium</taxon>
    </lineage>
</organism>
<feature type="binding site" evidence="2">
    <location>
        <position position="98"/>
    </location>
    <ligand>
        <name>Mn(2+)</name>
        <dbReference type="ChEBI" id="CHEBI:29035"/>
        <label>2</label>
    </ligand>
</feature>
<keyword evidence="1 4" id="KW-0378">Hydrolase</keyword>
<dbReference type="Gene3D" id="3.40.630.10">
    <property type="entry name" value="Zn peptidases"/>
    <property type="match status" value="1"/>
</dbReference>
<reference evidence="5" key="1">
    <citation type="submission" date="2017-11" db="EMBL/GenBank/DDBJ databases">
        <authorList>
            <person name="Kuznetsova I."/>
            <person name="Sazanova A."/>
            <person name="Chirak E."/>
            <person name="Safronova V."/>
            <person name="Willems A."/>
        </authorList>
    </citation>
    <scope>NUCLEOTIDE SEQUENCE [LARGE SCALE GENOMIC DNA]</scope>
    <source>
        <strain evidence="5">PEPV15</strain>
    </source>
</reference>
<dbReference type="InterPro" id="IPR002933">
    <property type="entry name" value="Peptidase_M20"/>
</dbReference>
<name>A0A2P7AKD0_9HYPH</name>
<evidence type="ECO:0000256" key="1">
    <source>
        <dbReference type="ARBA" id="ARBA00022801"/>
    </source>
</evidence>
<feature type="binding site" evidence="2">
    <location>
        <position position="159"/>
    </location>
    <ligand>
        <name>Mn(2+)</name>
        <dbReference type="ChEBI" id="CHEBI:29035"/>
        <label>2</label>
    </ligand>
</feature>
<evidence type="ECO:0000259" key="3">
    <source>
        <dbReference type="Pfam" id="PF07687"/>
    </source>
</evidence>
<keyword evidence="2" id="KW-0464">Manganese</keyword>
<dbReference type="Gene3D" id="3.30.70.360">
    <property type="match status" value="1"/>
</dbReference>
<dbReference type="AlphaFoldDB" id="A0A2P7AKD0"/>
<keyword evidence="5" id="KW-1185">Reference proteome</keyword>
<dbReference type="EMBL" id="PGGN01000008">
    <property type="protein sequence ID" value="PSH54657.1"/>
    <property type="molecule type" value="Genomic_DNA"/>
</dbReference>
<dbReference type="RefSeq" id="WP_106719561.1">
    <property type="nucleotide sequence ID" value="NZ_JACHXT010000003.1"/>
</dbReference>
<sequence length="384" mass="41608">MTNAQFNTEAVTWRRMIHAQPELTFDTKFVGNFVAEKLQEFGLDEVHKGFARNGVIGVLRGRGPGKTIGLRADMDALPLAETTGRPWVSKIPGKMHACGHDGHTAMLLAAARYLANEKNFNGTVVFIFQPAEERGAGAKVMIEEGVLDRFKIENVFGMHNLPGLPVGRFAIRSGAIMAATDDFTIHLRGMSGHAALPHAAIDPIVAASQIVINLQTLVSRNVDPLDSAVVSVCKLHSGTAMNIIPDTAEIAGTIRTLNPATRQMLRERFHEVVESICAAHRINFTIDFEKNAPAVLNADIQTEVAIRAATDVVGESNVEGDTRPIMGGEDFAYMLEARPGAFMFIGNGDSAPLHNSNYDFDDEALQFGVGYWLCLVNVALNTSA</sequence>
<dbReference type="NCBIfam" id="TIGR01891">
    <property type="entry name" value="amidohydrolases"/>
    <property type="match status" value="1"/>
</dbReference>
<dbReference type="Proteomes" id="UP000241158">
    <property type="component" value="Unassembled WGS sequence"/>
</dbReference>
<accession>A0A2P7AKD0</accession>
<feature type="domain" description="Peptidase M20 dimerisation" evidence="3">
    <location>
        <begin position="183"/>
        <end position="278"/>
    </location>
</feature>
<comment type="caution">
    <text evidence="4">The sequence shown here is derived from an EMBL/GenBank/DDBJ whole genome shotgun (WGS) entry which is preliminary data.</text>
</comment>
<gene>
    <name evidence="4" type="ORF">CU100_26140</name>
</gene>
<dbReference type="InterPro" id="IPR017439">
    <property type="entry name" value="Amidohydrolase"/>
</dbReference>
<dbReference type="CDD" id="cd05666">
    <property type="entry name" value="M20_Acy1-like"/>
    <property type="match status" value="1"/>
</dbReference>
<dbReference type="OrthoDB" id="9777385at2"/>
<feature type="binding site" evidence="2">
    <location>
        <position position="133"/>
    </location>
    <ligand>
        <name>Mn(2+)</name>
        <dbReference type="ChEBI" id="CHEBI:29035"/>
        <label>2</label>
    </ligand>
</feature>
<dbReference type="PANTHER" id="PTHR11014">
    <property type="entry name" value="PEPTIDASE M20 FAMILY MEMBER"/>
    <property type="match status" value="1"/>
</dbReference>
<dbReference type="SUPFAM" id="SSF53187">
    <property type="entry name" value="Zn-dependent exopeptidases"/>
    <property type="match status" value="1"/>
</dbReference>
<proteinExistence type="predicted"/>
<dbReference type="InterPro" id="IPR036264">
    <property type="entry name" value="Bact_exopeptidase_dim_dom"/>
</dbReference>